<proteinExistence type="predicted"/>
<sequence length="136" mass="15992">MFDEIANFLGKIDHDQKFVIYKVHKCHIEQIYWMDPKDFLNVQGNIQVDELKPMSYTECALKVRKGEALAIPEIDSNSHDGRHRVLYFYLNCKNHLLPIWIFGDYDSKDKLTTNIPHDVITEEIGDYIYFKIPTGL</sequence>
<evidence type="ECO:0000313" key="2">
    <source>
        <dbReference type="Proteomes" id="UP000281534"/>
    </source>
</evidence>
<gene>
    <name evidence="1" type="ORF">EII27_08325</name>
</gene>
<name>A0A3P1UNU7_9FUSO</name>
<evidence type="ECO:0000313" key="1">
    <source>
        <dbReference type="EMBL" id="RRD23634.1"/>
    </source>
</evidence>
<comment type="caution">
    <text evidence="1">The sequence shown here is derived from an EMBL/GenBank/DDBJ whole genome shotgun (WGS) entry which is preliminary data.</text>
</comment>
<dbReference type="RefSeq" id="WP_124797042.1">
    <property type="nucleotide sequence ID" value="NZ_RQYY01000015.1"/>
</dbReference>
<reference evidence="1 2" key="1">
    <citation type="submission" date="2018-11" db="EMBL/GenBank/DDBJ databases">
        <title>Genomes From Bacteria Associated with the Canine Oral Cavity: a Test Case for Automated Genome-Based Taxonomic Assignment.</title>
        <authorList>
            <person name="Coil D.A."/>
            <person name="Jospin G."/>
            <person name="Darling A.E."/>
            <person name="Wallis C."/>
            <person name="Davis I.J."/>
            <person name="Harris S."/>
            <person name="Eisen J.A."/>
            <person name="Holcombe L.J."/>
            <person name="O'Flynn C."/>
        </authorList>
    </citation>
    <scope>NUCLEOTIDE SEQUENCE [LARGE SCALE GENOMIC DNA]</scope>
    <source>
        <strain evidence="1 2">OH4460_COT-188</strain>
    </source>
</reference>
<organism evidence="1 2">
    <name type="scientific">Fusobacterium canifelinum</name>
    <dbReference type="NCBI Taxonomy" id="285729"/>
    <lineage>
        <taxon>Bacteria</taxon>
        <taxon>Fusobacteriati</taxon>
        <taxon>Fusobacteriota</taxon>
        <taxon>Fusobacteriia</taxon>
        <taxon>Fusobacteriales</taxon>
        <taxon>Fusobacteriaceae</taxon>
        <taxon>Fusobacterium</taxon>
    </lineage>
</organism>
<dbReference type="Proteomes" id="UP000281534">
    <property type="component" value="Unassembled WGS sequence"/>
</dbReference>
<dbReference type="AlphaFoldDB" id="A0A3P1UNU7"/>
<protein>
    <submittedName>
        <fullName evidence="1">Uncharacterized protein</fullName>
    </submittedName>
</protein>
<dbReference type="EMBL" id="RQYY01000015">
    <property type="protein sequence ID" value="RRD23634.1"/>
    <property type="molecule type" value="Genomic_DNA"/>
</dbReference>
<accession>A0A3P1UNU7</accession>